<evidence type="ECO:0000256" key="3">
    <source>
        <dbReference type="ARBA" id="ARBA00012916"/>
    </source>
</evidence>
<feature type="domain" description="SIS" evidence="13">
    <location>
        <begin position="454"/>
        <end position="595"/>
    </location>
</feature>
<dbReference type="InterPro" id="IPR047084">
    <property type="entry name" value="GFAT_N"/>
</dbReference>
<dbReference type="GO" id="GO:0006487">
    <property type="term" value="P:protein N-linked glycosylation"/>
    <property type="evidence" value="ECO:0007669"/>
    <property type="project" value="TreeGrafter"/>
</dbReference>
<dbReference type="GO" id="GO:0097367">
    <property type="term" value="F:carbohydrate derivative binding"/>
    <property type="evidence" value="ECO:0007669"/>
    <property type="project" value="InterPro"/>
</dbReference>
<dbReference type="InterPro" id="IPR005855">
    <property type="entry name" value="GFAT"/>
</dbReference>
<dbReference type="GO" id="GO:0006047">
    <property type="term" value="P:UDP-N-acetylglucosamine metabolic process"/>
    <property type="evidence" value="ECO:0007669"/>
    <property type="project" value="TreeGrafter"/>
</dbReference>
<dbReference type="NCBIfam" id="TIGR01135">
    <property type="entry name" value="glmS"/>
    <property type="match status" value="1"/>
</dbReference>
<dbReference type="NCBIfam" id="NF001484">
    <property type="entry name" value="PRK00331.1"/>
    <property type="match status" value="1"/>
</dbReference>
<keyword evidence="8" id="KW-0677">Repeat</keyword>
<evidence type="ECO:0000313" key="14">
    <source>
        <dbReference type="EMBL" id="AXN02210.1"/>
    </source>
</evidence>
<feature type="domain" description="SIS" evidence="13">
    <location>
        <begin position="285"/>
        <end position="425"/>
    </location>
</feature>
<dbReference type="Gene3D" id="3.40.50.10490">
    <property type="entry name" value="Glucose-6-phosphate isomerase like protein, domain 1"/>
    <property type="match status" value="2"/>
</dbReference>
<keyword evidence="11" id="KW-0175">Coiled coil</keyword>
<keyword evidence="5 10" id="KW-0963">Cytoplasm</keyword>
<dbReference type="FunFam" id="3.40.50.10490:FF:000002">
    <property type="entry name" value="Glutamine--fructose-6-phosphate aminotransferase [isomerizing]"/>
    <property type="match status" value="1"/>
</dbReference>
<organism evidence="14 15">
    <name type="scientific">Candidatus Purcelliella pentastirinorum</name>
    <dbReference type="NCBI Taxonomy" id="472834"/>
    <lineage>
        <taxon>Bacteria</taxon>
        <taxon>Pseudomonadati</taxon>
        <taxon>Pseudomonadota</taxon>
        <taxon>Gammaproteobacteria</taxon>
        <taxon>Enterobacterales</taxon>
        <taxon>Enterobacteriaceae</taxon>
        <taxon>Candidatus Purcelliella</taxon>
    </lineage>
</organism>
<comment type="function">
    <text evidence="10">Catalyzes the first step in hexosamine metabolism, converting fructose-6P into glucosamine-6P using glutamine as a nitrogen source.</text>
</comment>
<comment type="catalytic activity">
    <reaction evidence="1 10">
        <text>D-fructose 6-phosphate + L-glutamine = D-glucosamine 6-phosphate + L-glutamate</text>
        <dbReference type="Rhea" id="RHEA:13237"/>
        <dbReference type="ChEBI" id="CHEBI:29985"/>
        <dbReference type="ChEBI" id="CHEBI:58359"/>
        <dbReference type="ChEBI" id="CHEBI:58725"/>
        <dbReference type="ChEBI" id="CHEBI:61527"/>
        <dbReference type="EC" id="2.6.1.16"/>
    </reaction>
</comment>
<dbReference type="GO" id="GO:0005975">
    <property type="term" value="P:carbohydrate metabolic process"/>
    <property type="evidence" value="ECO:0007669"/>
    <property type="project" value="UniProtKB-UniRule"/>
</dbReference>
<dbReference type="SUPFAM" id="SSF53697">
    <property type="entry name" value="SIS domain"/>
    <property type="match status" value="1"/>
</dbReference>
<feature type="domain" description="Glutamine amidotransferase type-2" evidence="12">
    <location>
        <begin position="2"/>
        <end position="218"/>
    </location>
</feature>
<feature type="active site" description="For Fru-6P isomerization activity" evidence="10">
    <location>
        <position position="600"/>
    </location>
</feature>
<dbReference type="PROSITE" id="PS51278">
    <property type="entry name" value="GATASE_TYPE_2"/>
    <property type="match status" value="1"/>
</dbReference>
<dbReference type="PANTHER" id="PTHR10937:SF0">
    <property type="entry name" value="GLUTAMINE--FRUCTOSE-6-PHOSPHATE TRANSAMINASE (ISOMERIZING)"/>
    <property type="match status" value="1"/>
</dbReference>
<dbReference type="GO" id="GO:0005829">
    <property type="term" value="C:cytosol"/>
    <property type="evidence" value="ECO:0007669"/>
    <property type="project" value="TreeGrafter"/>
</dbReference>
<gene>
    <name evidence="10" type="primary">glmS</name>
    <name evidence="14" type="ORF">C9I82_244</name>
</gene>
<protein>
    <recommendedName>
        <fullName evidence="4 10">Glutamine--fructose-6-phosphate aminotransferase [isomerizing]</fullName>
        <ecNumber evidence="3 10">2.6.1.16</ecNumber>
    </recommendedName>
    <alternativeName>
        <fullName evidence="10">D-fructose-6-phosphate amidotransferase</fullName>
    </alternativeName>
    <alternativeName>
        <fullName evidence="10">GFAT</fullName>
    </alternativeName>
    <alternativeName>
        <fullName evidence="10">Glucosamine-6-phosphate synthase</fullName>
    </alternativeName>
    <alternativeName>
        <fullName evidence="10">Hexosephosphate aminotransferase</fullName>
    </alternativeName>
    <alternativeName>
        <fullName evidence="10">L-glutamine--D-fructose-6-phosphate amidotransferase</fullName>
    </alternativeName>
</protein>
<evidence type="ECO:0000256" key="9">
    <source>
        <dbReference type="ARBA" id="ARBA00022962"/>
    </source>
</evidence>
<dbReference type="FunFam" id="3.60.20.10:FF:000006">
    <property type="entry name" value="Glutamine--fructose-6-phosphate aminotransferase [isomerizing]"/>
    <property type="match status" value="1"/>
</dbReference>
<evidence type="ECO:0000259" key="13">
    <source>
        <dbReference type="PROSITE" id="PS51464"/>
    </source>
</evidence>
<evidence type="ECO:0000256" key="1">
    <source>
        <dbReference type="ARBA" id="ARBA00001031"/>
    </source>
</evidence>
<dbReference type="Pfam" id="PF01380">
    <property type="entry name" value="SIS"/>
    <property type="match status" value="2"/>
</dbReference>
<feature type="initiator methionine" description="Removed" evidence="10">
    <location>
        <position position="1"/>
    </location>
</feature>
<evidence type="ECO:0000256" key="8">
    <source>
        <dbReference type="ARBA" id="ARBA00022737"/>
    </source>
</evidence>
<evidence type="ECO:0000256" key="6">
    <source>
        <dbReference type="ARBA" id="ARBA00022576"/>
    </source>
</evidence>
<dbReference type="AlphaFoldDB" id="A0A346DZQ5"/>
<dbReference type="CDD" id="cd05009">
    <property type="entry name" value="SIS_GlmS_GlmD_2"/>
    <property type="match status" value="1"/>
</dbReference>
<dbReference type="FunFam" id="3.40.50.10490:FF:000001">
    <property type="entry name" value="Glutamine--fructose-6-phosphate aminotransferase [isomerizing]"/>
    <property type="match status" value="1"/>
</dbReference>
<sequence length="605" mass="68680">MCGIIGAIAQRDITKLLLNGLKRLEYRGYDSSGIAIINSNKKIQRIRKTGNVNKLIKKIKKHPINGKIGIAHTRWATHGKPTKKNTHPHISENIIIVHNGIIENYNNLRKKLKTIGYHFKSDTDTEVIAHMLHNEQKKGGDLKEITKRVINKLKGSYSIVIMDKKNPSILIATKFKSALIIGKGINENFIASDQQALLSITNNFIFLEEGDIAEISCTNIKINNINNKIIKRKTIKSTTKYEVLNKNLYKNYMQKEIYQQPLATKNTIKKYLKNNEIKLNNLEDNYHLLKKIINIQIIACGTSYHAGLIARYWFEEIAKISCNVDIASEFRYRKPIIQKNTLIIAISQSGETADTLEALRILKKYKYLSSISICNTEKSSLVKETNFSLITEAGTEISVASTKTFTTQLTILLILITKISLLKNNKNKKIIKIIKKIPKKIKEILFYEKEIKKLAKKFLNVNNMLFIGKGKQYPTIMEGALKMKEISYIHAEAYPAGELKHGPLAIIDKNIPIIITAEKNKMLNKIRISIEEINARGGIIYILADQTIKFNNKKNITIIPLPHINSIISPIIYTIPLQLLAYHVAIIKGTNIDQPRNLAKSVTVE</sequence>
<proteinExistence type="inferred from homology"/>
<feature type="active site" description="Nucleophile; for GATase activity" evidence="10">
    <location>
        <position position="2"/>
    </location>
</feature>
<dbReference type="SUPFAM" id="SSF56235">
    <property type="entry name" value="N-terminal nucleophile aminohydrolases (Ntn hydrolases)"/>
    <property type="match status" value="1"/>
</dbReference>
<dbReference type="Pfam" id="PF13522">
    <property type="entry name" value="GATase_6"/>
    <property type="match status" value="1"/>
</dbReference>
<dbReference type="KEGG" id="ppet:C9I82_244"/>
<keyword evidence="6 10" id="KW-0032">Aminotransferase</keyword>
<dbReference type="InterPro" id="IPR029055">
    <property type="entry name" value="Ntn_hydrolases_N"/>
</dbReference>
<comment type="subcellular location">
    <subcellularLocation>
        <location evidence="2 10">Cytoplasm</location>
    </subcellularLocation>
</comment>
<dbReference type="Proteomes" id="UP000256856">
    <property type="component" value="Chromosome"/>
</dbReference>
<comment type="subunit">
    <text evidence="10">Homodimer.</text>
</comment>
<dbReference type="InterPro" id="IPR046348">
    <property type="entry name" value="SIS_dom_sf"/>
</dbReference>
<feature type="coiled-coil region" evidence="11">
    <location>
        <begin position="265"/>
        <end position="292"/>
    </location>
</feature>
<evidence type="ECO:0000313" key="15">
    <source>
        <dbReference type="Proteomes" id="UP000256856"/>
    </source>
</evidence>
<dbReference type="InterPro" id="IPR035466">
    <property type="entry name" value="GlmS/AgaS_SIS"/>
</dbReference>
<dbReference type="GO" id="GO:0004360">
    <property type="term" value="F:glutamine-fructose-6-phosphate transaminase (isomerizing) activity"/>
    <property type="evidence" value="ECO:0007669"/>
    <property type="project" value="UniProtKB-UniRule"/>
</dbReference>
<dbReference type="CDD" id="cd05008">
    <property type="entry name" value="SIS_GlmS_GlmD_1"/>
    <property type="match status" value="1"/>
</dbReference>
<keyword evidence="9" id="KW-0315">Glutamine amidotransferase</keyword>
<evidence type="ECO:0000256" key="2">
    <source>
        <dbReference type="ARBA" id="ARBA00004496"/>
    </source>
</evidence>
<dbReference type="EC" id="2.6.1.16" evidence="3 10"/>
<keyword evidence="7 10" id="KW-0808">Transferase</keyword>
<evidence type="ECO:0000256" key="10">
    <source>
        <dbReference type="HAMAP-Rule" id="MF_00164"/>
    </source>
</evidence>
<evidence type="ECO:0000256" key="5">
    <source>
        <dbReference type="ARBA" id="ARBA00022490"/>
    </source>
</evidence>
<dbReference type="CDD" id="cd00714">
    <property type="entry name" value="GFAT"/>
    <property type="match status" value="1"/>
</dbReference>
<accession>A0A346DZQ5</accession>
<dbReference type="InterPro" id="IPR017932">
    <property type="entry name" value="GATase_2_dom"/>
</dbReference>
<dbReference type="EMBL" id="CP028374">
    <property type="protein sequence ID" value="AXN02210.1"/>
    <property type="molecule type" value="Genomic_DNA"/>
</dbReference>
<evidence type="ECO:0000256" key="7">
    <source>
        <dbReference type="ARBA" id="ARBA00022679"/>
    </source>
</evidence>
<reference evidence="14 15" key="1">
    <citation type="submission" date="2018-03" db="EMBL/GenBank/DDBJ databases">
        <title>A parallel universe: an anciently diverged bacterial symbiosis in a Hawaiian planthopper (Hemiptera: Cixiidae) reveals rearranged nutritional responsibilities.</title>
        <authorList>
            <person name="Bennett G."/>
            <person name="Mao M."/>
        </authorList>
    </citation>
    <scope>NUCLEOTIDE SEQUENCE [LARGE SCALE GENOMIC DNA]</scope>
    <source>
        <strain evidence="14 15">OLIH</strain>
    </source>
</reference>
<evidence type="ECO:0000259" key="12">
    <source>
        <dbReference type="PROSITE" id="PS51278"/>
    </source>
</evidence>
<dbReference type="InterPro" id="IPR001347">
    <property type="entry name" value="SIS_dom"/>
</dbReference>
<dbReference type="RefSeq" id="WP_115956040.1">
    <property type="nucleotide sequence ID" value="NZ_CP028374.1"/>
</dbReference>
<dbReference type="OrthoDB" id="9761808at2"/>
<evidence type="ECO:0000256" key="11">
    <source>
        <dbReference type="SAM" id="Coils"/>
    </source>
</evidence>
<dbReference type="PROSITE" id="PS51464">
    <property type="entry name" value="SIS"/>
    <property type="match status" value="2"/>
</dbReference>
<name>A0A346DZQ5_9ENTR</name>
<evidence type="ECO:0000256" key="4">
    <source>
        <dbReference type="ARBA" id="ARBA00016090"/>
    </source>
</evidence>
<dbReference type="HAMAP" id="MF_00164">
    <property type="entry name" value="GlmS"/>
    <property type="match status" value="1"/>
</dbReference>
<dbReference type="InterPro" id="IPR035490">
    <property type="entry name" value="GlmS/FrlB_SIS"/>
</dbReference>
<keyword evidence="15" id="KW-1185">Reference proteome</keyword>
<dbReference type="GO" id="GO:0006002">
    <property type="term" value="P:fructose 6-phosphate metabolic process"/>
    <property type="evidence" value="ECO:0007669"/>
    <property type="project" value="TreeGrafter"/>
</dbReference>
<dbReference type="PANTHER" id="PTHR10937">
    <property type="entry name" value="GLUCOSAMINE--FRUCTOSE-6-PHOSPHATE AMINOTRANSFERASE, ISOMERIZING"/>
    <property type="match status" value="1"/>
</dbReference>
<dbReference type="GO" id="GO:0046349">
    <property type="term" value="P:amino sugar biosynthetic process"/>
    <property type="evidence" value="ECO:0007669"/>
    <property type="project" value="UniProtKB-ARBA"/>
</dbReference>
<dbReference type="Gene3D" id="3.60.20.10">
    <property type="entry name" value="Glutamine Phosphoribosylpyrophosphate, subunit 1, domain 1"/>
    <property type="match status" value="1"/>
</dbReference>